<accession>A0A3S3TVI9</accession>
<dbReference type="InterPro" id="IPR036597">
    <property type="entry name" value="Fido-like_dom_sf"/>
</dbReference>
<gene>
    <name evidence="2" type="ORF">EPK99_19265</name>
</gene>
<reference evidence="2 3" key="1">
    <citation type="submission" date="2019-01" db="EMBL/GenBank/DDBJ databases">
        <title>The draft genome of Rhizobium sp. 24NR.</title>
        <authorList>
            <person name="Liu L."/>
            <person name="Liang L."/>
            <person name="Shi S."/>
            <person name="Xu L."/>
            <person name="Wang X."/>
            <person name="Li L."/>
            <person name="Zhang X."/>
        </authorList>
    </citation>
    <scope>NUCLEOTIDE SEQUENCE [LARGE SCALE GENOMIC DNA]</scope>
    <source>
        <strain evidence="2 3">24NR</strain>
    </source>
</reference>
<dbReference type="InterPro" id="IPR003812">
    <property type="entry name" value="Fido"/>
</dbReference>
<feature type="domain" description="Fido" evidence="1">
    <location>
        <begin position="7"/>
        <end position="123"/>
    </location>
</feature>
<dbReference type="AlphaFoldDB" id="A0A3S3TVI9"/>
<dbReference type="GO" id="GO:0016301">
    <property type="term" value="F:kinase activity"/>
    <property type="evidence" value="ECO:0007669"/>
    <property type="project" value="InterPro"/>
</dbReference>
<dbReference type="Gene3D" id="1.20.120.1870">
    <property type="entry name" value="Fic/DOC protein, Fido domain"/>
    <property type="match status" value="1"/>
</dbReference>
<dbReference type="SUPFAM" id="SSF140931">
    <property type="entry name" value="Fic-like"/>
    <property type="match status" value="1"/>
</dbReference>
<dbReference type="PANTHER" id="PTHR39426:SF1">
    <property type="entry name" value="HOMOLOGY TO DEATH-ON-CURING PROTEIN OF PHAGE P1"/>
    <property type="match status" value="1"/>
</dbReference>
<dbReference type="PANTHER" id="PTHR39426">
    <property type="entry name" value="HOMOLOGY TO DEATH-ON-CURING PROTEIN OF PHAGE P1"/>
    <property type="match status" value="1"/>
</dbReference>
<dbReference type="NCBIfam" id="TIGR01550">
    <property type="entry name" value="DOC_P1"/>
    <property type="match status" value="1"/>
</dbReference>
<name>A0A3S3TVI9_9HYPH</name>
<comment type="caution">
    <text evidence="2">The sequence shown here is derived from an EMBL/GenBank/DDBJ whole genome shotgun (WGS) entry which is preliminary data.</text>
</comment>
<evidence type="ECO:0000313" key="2">
    <source>
        <dbReference type="EMBL" id="RWX75822.1"/>
    </source>
</evidence>
<keyword evidence="3" id="KW-1185">Reference proteome</keyword>
<protein>
    <submittedName>
        <fullName evidence="2">Type II toxin-antitoxin system death-on-curing family toxin</fullName>
    </submittedName>
</protein>
<dbReference type="PIRSF" id="PIRSF018297">
    <property type="entry name" value="Doc"/>
    <property type="match status" value="1"/>
</dbReference>
<proteinExistence type="predicted"/>
<dbReference type="RefSeq" id="WP_128444701.1">
    <property type="nucleotide sequence ID" value="NZ_SBIP01000004.1"/>
</dbReference>
<organism evidence="2 3">
    <name type="scientific">Neorhizobium lilium</name>
    <dbReference type="NCBI Taxonomy" id="2503024"/>
    <lineage>
        <taxon>Bacteria</taxon>
        <taxon>Pseudomonadati</taxon>
        <taxon>Pseudomonadota</taxon>
        <taxon>Alphaproteobacteria</taxon>
        <taxon>Hyphomicrobiales</taxon>
        <taxon>Rhizobiaceae</taxon>
        <taxon>Rhizobium/Agrobacterium group</taxon>
        <taxon>Neorhizobium</taxon>
    </lineage>
</organism>
<dbReference type="Pfam" id="PF02661">
    <property type="entry name" value="Fic"/>
    <property type="match status" value="1"/>
</dbReference>
<dbReference type="EMBL" id="SBIP01000004">
    <property type="protein sequence ID" value="RWX75822.1"/>
    <property type="molecule type" value="Genomic_DNA"/>
</dbReference>
<dbReference type="PROSITE" id="PS51459">
    <property type="entry name" value="FIDO"/>
    <property type="match status" value="1"/>
</dbReference>
<sequence length="129" mass="14193">MSLPKWLSRQAIEIIHSEQLAEHGGLSGIKDDNALEAALARPLHKNAYGEDDIFRLAAAYLYGFARNHPFSDGNKRTAYLAAFTFLVINGHLIEASQAEVIEFVLAVAAGEIDEDGAARFLRDHTVPYP</sequence>
<evidence type="ECO:0000313" key="3">
    <source>
        <dbReference type="Proteomes" id="UP000287687"/>
    </source>
</evidence>
<dbReference type="Proteomes" id="UP000287687">
    <property type="component" value="Unassembled WGS sequence"/>
</dbReference>
<dbReference type="OrthoDB" id="9802752at2"/>
<dbReference type="InterPro" id="IPR053737">
    <property type="entry name" value="Type_II_TA_Toxin"/>
</dbReference>
<evidence type="ECO:0000259" key="1">
    <source>
        <dbReference type="PROSITE" id="PS51459"/>
    </source>
</evidence>
<dbReference type="InterPro" id="IPR006440">
    <property type="entry name" value="Doc"/>
</dbReference>